<proteinExistence type="predicted"/>
<keyword evidence="2 4" id="KW-0238">DNA-binding</keyword>
<feature type="non-terminal residue" evidence="7">
    <location>
        <position position="345"/>
    </location>
</feature>
<comment type="subcellular location">
    <subcellularLocation>
        <location evidence="4">Nucleus</location>
    </subcellularLocation>
</comment>
<dbReference type="SUPFAM" id="SSF117856">
    <property type="entry name" value="AF0104/ALDC/Ptd012-like"/>
    <property type="match status" value="1"/>
</dbReference>
<keyword evidence="4" id="KW-0539">Nucleus</keyword>
<evidence type="ECO:0000259" key="6">
    <source>
        <dbReference type="PROSITE" id="PS51742"/>
    </source>
</evidence>
<dbReference type="CDD" id="cd11378">
    <property type="entry name" value="DUF296"/>
    <property type="match status" value="1"/>
</dbReference>
<dbReference type="InterPro" id="IPR039605">
    <property type="entry name" value="AHL"/>
</dbReference>
<keyword evidence="3 4" id="KW-0804">Transcription</keyword>
<comment type="caution">
    <text evidence="7">The sequence shown here is derived from an EMBL/GenBank/DDBJ whole genome shotgun (WGS) entry which is preliminary data.</text>
</comment>
<sequence length="345" mass="36252">MEPNESNPFYSQQRARAASASPTNGILPGQTHEGAASPPGNPIVYTQAVAGRAPSPTAAGTAETMKRKRGRPRKYGTTSSGEVSASAKRGSSAQQRKVNENAKKNQLVGVGNAGQGFTPHIINVAVGEDVAQKIMLFMQQSKREICILSASGMISSPSLRQPATSGGNITYEIVTLSGSYVRTDLGGRTGGLSACLSSMDNQGQIIGGGVGGPLRAAGQVQVIVGSFLIDNKKERGSGIRGDSRLASPISSAPVSNVGFRSPVESSGRMQALGEDENQNIVGSHFMVQSRGINLTQARPTDWRVGNDEEQVMELNLQRMGTMIKSKIRNLIPSSQKCCPSALLAN</sequence>
<accession>A0AAN8UIS1</accession>
<comment type="function">
    <text evidence="4">Transcription factor that specifically binds AT-rich DNA sequences related to the nuclear matrix attachment regions (MARs).</text>
</comment>
<protein>
    <recommendedName>
        <fullName evidence="4">AT-hook motif nuclear-localized protein</fullName>
    </recommendedName>
</protein>
<dbReference type="PANTHER" id="PTHR31500:SF68">
    <property type="entry name" value="AT-HOOK MOTIF NUCLEAR-LOCALIZED PROTEIN 14"/>
    <property type="match status" value="1"/>
</dbReference>
<dbReference type="GO" id="GO:0003680">
    <property type="term" value="F:minor groove of adenine-thymine-rich DNA binding"/>
    <property type="evidence" value="ECO:0007669"/>
    <property type="project" value="UniProtKB-UniRule"/>
</dbReference>
<evidence type="ECO:0000256" key="3">
    <source>
        <dbReference type="ARBA" id="ARBA00023163"/>
    </source>
</evidence>
<feature type="domain" description="PPC" evidence="6">
    <location>
        <begin position="113"/>
        <end position="248"/>
    </location>
</feature>
<name>A0AAN8UIS1_9MAGN</name>
<evidence type="ECO:0000256" key="5">
    <source>
        <dbReference type="SAM" id="MobiDB-lite"/>
    </source>
</evidence>
<dbReference type="PROSITE" id="PS51742">
    <property type="entry name" value="PPC"/>
    <property type="match status" value="1"/>
</dbReference>
<dbReference type="EMBL" id="JBAMMX010000028">
    <property type="protein sequence ID" value="KAK6911352.1"/>
    <property type="molecule type" value="Genomic_DNA"/>
</dbReference>
<comment type="domain">
    <text evidence="4">The PPC domain mediates interactions between AHL proteins.</text>
</comment>
<dbReference type="PANTHER" id="PTHR31500">
    <property type="entry name" value="AT-HOOK MOTIF NUCLEAR-LOCALIZED PROTEIN 9"/>
    <property type="match status" value="1"/>
</dbReference>
<feature type="compositionally biased region" description="Polar residues" evidence="5">
    <location>
        <begin position="76"/>
        <end position="96"/>
    </location>
</feature>
<evidence type="ECO:0000256" key="1">
    <source>
        <dbReference type="ARBA" id="ARBA00023015"/>
    </source>
</evidence>
<dbReference type="Gene3D" id="3.30.1330.80">
    <property type="entry name" value="Hypothetical protein, similar to alpha- acetolactate decarboxylase, domain 2"/>
    <property type="match status" value="1"/>
</dbReference>
<gene>
    <name evidence="7" type="ORF">RJ641_023445</name>
</gene>
<keyword evidence="1 4" id="KW-0805">Transcription regulation</keyword>
<dbReference type="InterPro" id="IPR005175">
    <property type="entry name" value="PPC_dom"/>
</dbReference>
<feature type="region of interest" description="Disordered" evidence="5">
    <location>
        <begin position="1"/>
        <end position="102"/>
    </location>
</feature>
<dbReference type="AlphaFoldDB" id="A0AAN8UIS1"/>
<dbReference type="Pfam" id="PF03479">
    <property type="entry name" value="PCC"/>
    <property type="match status" value="1"/>
</dbReference>
<dbReference type="Proteomes" id="UP001370490">
    <property type="component" value="Unassembled WGS sequence"/>
</dbReference>
<feature type="compositionally biased region" description="Polar residues" evidence="5">
    <location>
        <begin position="1"/>
        <end position="10"/>
    </location>
</feature>
<organism evidence="7 8">
    <name type="scientific">Dillenia turbinata</name>
    <dbReference type="NCBI Taxonomy" id="194707"/>
    <lineage>
        <taxon>Eukaryota</taxon>
        <taxon>Viridiplantae</taxon>
        <taxon>Streptophyta</taxon>
        <taxon>Embryophyta</taxon>
        <taxon>Tracheophyta</taxon>
        <taxon>Spermatophyta</taxon>
        <taxon>Magnoliopsida</taxon>
        <taxon>eudicotyledons</taxon>
        <taxon>Gunneridae</taxon>
        <taxon>Pentapetalae</taxon>
        <taxon>Dilleniales</taxon>
        <taxon>Dilleniaceae</taxon>
        <taxon>Dillenia</taxon>
    </lineage>
</organism>
<evidence type="ECO:0000313" key="8">
    <source>
        <dbReference type="Proteomes" id="UP001370490"/>
    </source>
</evidence>
<feature type="compositionally biased region" description="Low complexity" evidence="5">
    <location>
        <begin position="11"/>
        <end position="21"/>
    </location>
</feature>
<evidence type="ECO:0000256" key="4">
    <source>
        <dbReference type="RuleBase" id="RU367031"/>
    </source>
</evidence>
<reference evidence="7 8" key="1">
    <citation type="submission" date="2023-12" db="EMBL/GenBank/DDBJ databases">
        <title>A high-quality genome assembly for Dillenia turbinata (Dilleniales).</title>
        <authorList>
            <person name="Chanderbali A."/>
        </authorList>
    </citation>
    <scope>NUCLEOTIDE SEQUENCE [LARGE SCALE GENOMIC DNA]</scope>
    <source>
        <strain evidence="7">LSX21</strain>
        <tissue evidence="7">Leaf</tissue>
    </source>
</reference>
<evidence type="ECO:0000256" key="2">
    <source>
        <dbReference type="ARBA" id="ARBA00023125"/>
    </source>
</evidence>
<keyword evidence="8" id="KW-1185">Reference proteome</keyword>
<dbReference type="GO" id="GO:0005634">
    <property type="term" value="C:nucleus"/>
    <property type="evidence" value="ECO:0007669"/>
    <property type="project" value="UniProtKB-SubCell"/>
</dbReference>
<evidence type="ECO:0000313" key="7">
    <source>
        <dbReference type="EMBL" id="KAK6911352.1"/>
    </source>
</evidence>